<reference evidence="5" key="2">
    <citation type="submission" date="2010-07" db="EMBL/GenBank/DDBJ databases">
        <authorList>
            <consortium name="The Broad Institute Genome Sequencing Platform"/>
            <consortium name="Broad Institute Genome Sequencing Center for Infectious Disease"/>
            <person name="Ma L.-J."/>
            <person name="Dead R."/>
            <person name="Young S."/>
            <person name="Zeng Q."/>
            <person name="Koehrsen M."/>
            <person name="Alvarado L."/>
            <person name="Berlin A."/>
            <person name="Chapman S.B."/>
            <person name="Chen Z."/>
            <person name="Freedman E."/>
            <person name="Gellesch M."/>
            <person name="Goldberg J."/>
            <person name="Griggs A."/>
            <person name="Gujja S."/>
            <person name="Heilman E.R."/>
            <person name="Heiman D."/>
            <person name="Hepburn T."/>
            <person name="Howarth C."/>
            <person name="Jen D."/>
            <person name="Larson L."/>
            <person name="Mehta T."/>
            <person name="Neiman D."/>
            <person name="Pearson M."/>
            <person name="Roberts A."/>
            <person name="Saif S."/>
            <person name="Shea T."/>
            <person name="Shenoy N."/>
            <person name="Sisk P."/>
            <person name="Stolte C."/>
            <person name="Sykes S."/>
            <person name="Walk T."/>
            <person name="White J."/>
            <person name="Yandava C."/>
            <person name="Haas B."/>
            <person name="Nusbaum C."/>
            <person name="Birren B."/>
        </authorList>
    </citation>
    <scope>NUCLEOTIDE SEQUENCE</scope>
    <source>
        <strain evidence="5">R3-111a-1</strain>
    </source>
</reference>
<evidence type="ECO:0000256" key="3">
    <source>
        <dbReference type="ARBA" id="ARBA00023002"/>
    </source>
</evidence>
<dbReference type="InterPro" id="IPR036291">
    <property type="entry name" value="NAD(P)-bd_dom_sf"/>
</dbReference>
<protein>
    <recommendedName>
        <fullName evidence="4">NAD(P)-binding domain-containing protein</fullName>
    </recommendedName>
</protein>
<organism evidence="5">
    <name type="scientific">Gaeumannomyces tritici (strain R3-111a-1)</name>
    <name type="common">Wheat and barley take-all root rot fungus</name>
    <name type="synonym">Gaeumannomyces graminis var. tritici</name>
    <dbReference type="NCBI Taxonomy" id="644352"/>
    <lineage>
        <taxon>Eukaryota</taxon>
        <taxon>Fungi</taxon>
        <taxon>Dikarya</taxon>
        <taxon>Ascomycota</taxon>
        <taxon>Pezizomycotina</taxon>
        <taxon>Sordariomycetes</taxon>
        <taxon>Sordariomycetidae</taxon>
        <taxon>Magnaporthales</taxon>
        <taxon>Magnaporthaceae</taxon>
        <taxon>Gaeumannomyces</taxon>
    </lineage>
</organism>
<dbReference type="HOGENOM" id="CLU_044876_5_0_1"/>
<dbReference type="EMBL" id="GL385402">
    <property type="protein sequence ID" value="EJT70199.1"/>
    <property type="molecule type" value="Genomic_DNA"/>
</dbReference>
<dbReference type="VEuPathDB" id="FungiDB:GGTG_12372"/>
<dbReference type="SUPFAM" id="SSF51735">
    <property type="entry name" value="NAD(P)-binding Rossmann-fold domains"/>
    <property type="match status" value="1"/>
</dbReference>
<evidence type="ECO:0000313" key="6">
    <source>
        <dbReference type="EnsemblFungi" id="EJT70199"/>
    </source>
</evidence>
<dbReference type="Gene3D" id="3.40.50.720">
    <property type="entry name" value="NAD(P)-binding Rossmann-like Domain"/>
    <property type="match status" value="1"/>
</dbReference>
<evidence type="ECO:0000256" key="2">
    <source>
        <dbReference type="ARBA" id="ARBA00022857"/>
    </source>
</evidence>
<dbReference type="eggNOG" id="ENOG502SJZF">
    <property type="taxonomic scope" value="Eukaryota"/>
</dbReference>
<evidence type="ECO:0000256" key="1">
    <source>
        <dbReference type="ARBA" id="ARBA00005725"/>
    </source>
</evidence>
<dbReference type="EnsemblFungi" id="EJT70199">
    <property type="protein sequence ID" value="EJT70199"/>
    <property type="gene ID" value="GGTG_12372"/>
</dbReference>
<dbReference type="AlphaFoldDB" id="J3PFU7"/>
<evidence type="ECO:0000259" key="4">
    <source>
        <dbReference type="Pfam" id="PF13460"/>
    </source>
</evidence>
<keyword evidence="2" id="KW-0521">NADP</keyword>
<accession>J3PFU7</accession>
<dbReference type="OrthoDB" id="419598at2759"/>
<dbReference type="Proteomes" id="UP000006039">
    <property type="component" value="Unassembled WGS sequence"/>
</dbReference>
<dbReference type="RefSeq" id="XP_009228533.1">
    <property type="nucleotide sequence ID" value="XM_009230269.1"/>
</dbReference>
<keyword evidence="7" id="KW-1185">Reference proteome</keyword>
<reference evidence="5" key="3">
    <citation type="submission" date="2010-09" db="EMBL/GenBank/DDBJ databases">
        <title>Annotation of Gaeumannomyces graminis var. tritici R3-111a-1.</title>
        <authorList>
            <consortium name="The Broad Institute Genome Sequencing Platform"/>
            <person name="Ma L.-J."/>
            <person name="Dead R."/>
            <person name="Young S.K."/>
            <person name="Zeng Q."/>
            <person name="Gargeya S."/>
            <person name="Fitzgerald M."/>
            <person name="Haas B."/>
            <person name="Abouelleil A."/>
            <person name="Alvarado L."/>
            <person name="Arachchi H.M."/>
            <person name="Berlin A."/>
            <person name="Brown A."/>
            <person name="Chapman S.B."/>
            <person name="Chen Z."/>
            <person name="Dunbar C."/>
            <person name="Freedman E."/>
            <person name="Gearin G."/>
            <person name="Gellesch M."/>
            <person name="Goldberg J."/>
            <person name="Griggs A."/>
            <person name="Gujja S."/>
            <person name="Heiman D."/>
            <person name="Howarth C."/>
            <person name="Larson L."/>
            <person name="Lui A."/>
            <person name="MacDonald P.J.P."/>
            <person name="Mehta T."/>
            <person name="Montmayeur A."/>
            <person name="Murphy C."/>
            <person name="Neiman D."/>
            <person name="Pearson M."/>
            <person name="Priest M."/>
            <person name="Roberts A."/>
            <person name="Saif S."/>
            <person name="Shea T."/>
            <person name="Shenoy N."/>
            <person name="Sisk P."/>
            <person name="Stolte C."/>
            <person name="Sykes S."/>
            <person name="Yandava C."/>
            <person name="Wortman J."/>
            <person name="Nusbaum C."/>
            <person name="Birren B."/>
        </authorList>
    </citation>
    <scope>NUCLEOTIDE SEQUENCE</scope>
    <source>
        <strain evidence="5">R3-111a-1</strain>
    </source>
</reference>
<dbReference type="Pfam" id="PF13460">
    <property type="entry name" value="NAD_binding_10"/>
    <property type="match status" value="1"/>
</dbReference>
<feature type="domain" description="NAD(P)-binding" evidence="4">
    <location>
        <begin position="9"/>
        <end position="157"/>
    </location>
</feature>
<dbReference type="GeneID" id="20352830"/>
<reference evidence="7" key="1">
    <citation type="submission" date="2010-07" db="EMBL/GenBank/DDBJ databases">
        <title>The genome sequence of Gaeumannomyces graminis var. tritici strain R3-111a-1.</title>
        <authorList>
            <consortium name="The Broad Institute Genome Sequencing Platform"/>
            <person name="Ma L.-J."/>
            <person name="Dead R."/>
            <person name="Young S."/>
            <person name="Zeng Q."/>
            <person name="Koehrsen M."/>
            <person name="Alvarado L."/>
            <person name="Berlin A."/>
            <person name="Chapman S.B."/>
            <person name="Chen Z."/>
            <person name="Freedman E."/>
            <person name="Gellesch M."/>
            <person name="Goldberg J."/>
            <person name="Griggs A."/>
            <person name="Gujja S."/>
            <person name="Heilman E.R."/>
            <person name="Heiman D."/>
            <person name="Hepburn T."/>
            <person name="Howarth C."/>
            <person name="Jen D."/>
            <person name="Larson L."/>
            <person name="Mehta T."/>
            <person name="Neiman D."/>
            <person name="Pearson M."/>
            <person name="Roberts A."/>
            <person name="Saif S."/>
            <person name="Shea T."/>
            <person name="Shenoy N."/>
            <person name="Sisk P."/>
            <person name="Stolte C."/>
            <person name="Sykes S."/>
            <person name="Walk T."/>
            <person name="White J."/>
            <person name="Yandava C."/>
            <person name="Haas B."/>
            <person name="Nusbaum C."/>
            <person name="Birren B."/>
        </authorList>
    </citation>
    <scope>NUCLEOTIDE SEQUENCE [LARGE SCALE GENOMIC DNA]</scope>
    <source>
        <strain evidence="7">R3-111a-1</strain>
    </source>
</reference>
<sequence>MKVAIAGVGNFGRYLLEEIPKEGHELVVLTRSRKPDLEALGVEQRVTDYTPAGLAAGLADVDVVVATIPPTAGRAFVATHLALLDACRRPGARCRRLVVSHWGSNHEDVPDQPLGAGAHMQEVVDALAAQREVEWTAVSCGWLADYVLPRTSRHLADIGEAWPQDHAARTFTLYGLGGAAVDVTAARDAARATARLVTAAAEGVAWEKWVYVSGERTTWRGLWGFVKGREPDYMLKKRSLAQSVEQYKAAAAEDDPSGIVAAFELIGHSEALEMPADKVAAHREKYFAGIKFRTLAELADEAKAKPGTIV</sequence>
<reference evidence="6" key="5">
    <citation type="submission" date="2018-04" db="UniProtKB">
        <authorList>
            <consortium name="EnsemblFungi"/>
        </authorList>
    </citation>
    <scope>IDENTIFICATION</scope>
    <source>
        <strain evidence="6">R3-111a-1</strain>
    </source>
</reference>
<reference evidence="6" key="4">
    <citation type="journal article" date="2015" name="G3 (Bethesda)">
        <title>Genome sequences of three phytopathogenic species of the Magnaporthaceae family of fungi.</title>
        <authorList>
            <person name="Okagaki L.H."/>
            <person name="Nunes C.C."/>
            <person name="Sailsbery J."/>
            <person name="Clay B."/>
            <person name="Brown D."/>
            <person name="John T."/>
            <person name="Oh Y."/>
            <person name="Young N."/>
            <person name="Fitzgerald M."/>
            <person name="Haas B.J."/>
            <person name="Zeng Q."/>
            <person name="Young S."/>
            <person name="Adiconis X."/>
            <person name="Fan L."/>
            <person name="Levin J.Z."/>
            <person name="Mitchell T.K."/>
            <person name="Okubara P.A."/>
            <person name="Farman M.L."/>
            <person name="Kohn L.M."/>
            <person name="Birren B."/>
            <person name="Ma L.-J."/>
            <person name="Dean R.A."/>
        </authorList>
    </citation>
    <scope>NUCLEOTIDE SEQUENCE</scope>
    <source>
        <strain evidence="6">R3-111a-1</strain>
    </source>
</reference>
<dbReference type="PANTHER" id="PTHR47706:SF4">
    <property type="entry name" value="NMRA-LIKE DOMAIN-CONTAINING PROTEIN"/>
    <property type="match status" value="1"/>
</dbReference>
<keyword evidence="3" id="KW-0560">Oxidoreductase</keyword>
<comment type="similarity">
    <text evidence="1">Belongs to the NmrA-type oxidoreductase family. Isoflavone reductase subfamily.</text>
</comment>
<proteinExistence type="inferred from homology"/>
<name>J3PFU7_GAET3</name>
<evidence type="ECO:0000313" key="5">
    <source>
        <dbReference type="EMBL" id="EJT70199.1"/>
    </source>
</evidence>
<gene>
    <name evidence="6" type="primary">20352830</name>
    <name evidence="5" type="ORF">GGTG_12372</name>
</gene>
<dbReference type="InterPro" id="IPR016040">
    <property type="entry name" value="NAD(P)-bd_dom"/>
</dbReference>
<dbReference type="InterPro" id="IPR051609">
    <property type="entry name" value="NmrA/Isoflavone_reductase-like"/>
</dbReference>
<evidence type="ECO:0000313" key="7">
    <source>
        <dbReference type="Proteomes" id="UP000006039"/>
    </source>
</evidence>
<dbReference type="PANTHER" id="PTHR47706">
    <property type="entry name" value="NMRA-LIKE FAMILY PROTEIN"/>
    <property type="match status" value="1"/>
</dbReference>
<dbReference type="GO" id="GO:0016491">
    <property type="term" value="F:oxidoreductase activity"/>
    <property type="evidence" value="ECO:0007669"/>
    <property type="project" value="UniProtKB-KW"/>
</dbReference>